<evidence type="ECO:0000256" key="2">
    <source>
        <dbReference type="ARBA" id="ARBA00004574"/>
    </source>
</evidence>
<keyword evidence="8" id="KW-0539">Nucleus</keyword>
<proteinExistence type="inferred from homology"/>
<dbReference type="SUPFAM" id="SSF50249">
    <property type="entry name" value="Nucleic acid-binding proteins"/>
    <property type="match status" value="2"/>
</dbReference>
<feature type="region of interest" description="Disordered" evidence="9">
    <location>
        <begin position="218"/>
        <end position="267"/>
    </location>
</feature>
<dbReference type="GO" id="GO:0005634">
    <property type="term" value="C:nucleus"/>
    <property type="evidence" value="ECO:0007669"/>
    <property type="project" value="UniProtKB-SubCell"/>
</dbReference>
<comment type="caution">
    <text evidence="11">The sequence shown here is derived from an EMBL/GenBank/DDBJ whole genome shotgun (WGS) entry which is preliminary data.</text>
</comment>
<organism evidence="11 12">
    <name type="scientific">Trichostrongylus colubriformis</name>
    <name type="common">Black scour worm</name>
    <dbReference type="NCBI Taxonomy" id="6319"/>
    <lineage>
        <taxon>Eukaryota</taxon>
        <taxon>Metazoa</taxon>
        <taxon>Ecdysozoa</taxon>
        <taxon>Nematoda</taxon>
        <taxon>Chromadorea</taxon>
        <taxon>Rhabditida</taxon>
        <taxon>Rhabditina</taxon>
        <taxon>Rhabditomorpha</taxon>
        <taxon>Strongyloidea</taxon>
        <taxon>Trichostrongylidae</taxon>
        <taxon>Trichostrongylus</taxon>
    </lineage>
</organism>
<dbReference type="Gene3D" id="2.40.50.140">
    <property type="entry name" value="Nucleic acid-binding proteins"/>
    <property type="match status" value="2"/>
</dbReference>
<dbReference type="GO" id="GO:0043047">
    <property type="term" value="F:single-stranded telomeric DNA binding"/>
    <property type="evidence" value="ECO:0007669"/>
    <property type="project" value="InterPro"/>
</dbReference>
<dbReference type="InterPro" id="IPR056053">
    <property type="entry name" value="DUF7636"/>
</dbReference>
<keyword evidence="5" id="KW-0158">Chromosome</keyword>
<reference evidence="11 12" key="1">
    <citation type="submission" date="2019-10" db="EMBL/GenBank/DDBJ databases">
        <title>Assembly and Annotation for the nematode Trichostrongylus colubriformis.</title>
        <authorList>
            <person name="Martin J."/>
        </authorList>
    </citation>
    <scope>NUCLEOTIDE SEQUENCE [LARGE SCALE GENOMIC DNA]</scope>
    <source>
        <strain evidence="11">G859</strain>
        <tissue evidence="11">Whole worm</tissue>
    </source>
</reference>
<evidence type="ECO:0000313" key="12">
    <source>
        <dbReference type="Proteomes" id="UP001331761"/>
    </source>
</evidence>
<name>A0AAN8FTU7_TRICO</name>
<feature type="compositionally biased region" description="Polar residues" evidence="9">
    <location>
        <begin position="234"/>
        <end position="254"/>
    </location>
</feature>
<dbReference type="InterPro" id="IPR011564">
    <property type="entry name" value="Telomer_end-bd_POT1/Cdc13"/>
</dbReference>
<dbReference type="GO" id="GO:0000723">
    <property type="term" value="P:telomere maintenance"/>
    <property type="evidence" value="ECO:0007669"/>
    <property type="project" value="InterPro"/>
</dbReference>
<gene>
    <name evidence="11" type="ORF">GCK32_011297</name>
</gene>
<feature type="domain" description="Telomeric single stranded DNA binding POT1/Cdc13" evidence="10">
    <location>
        <begin position="99"/>
        <end position="223"/>
    </location>
</feature>
<dbReference type="GO" id="GO:0000781">
    <property type="term" value="C:chromosome, telomeric region"/>
    <property type="evidence" value="ECO:0007669"/>
    <property type="project" value="UniProtKB-SubCell"/>
</dbReference>
<comment type="similarity">
    <text evidence="3">Belongs to the telombin family.</text>
</comment>
<evidence type="ECO:0000256" key="5">
    <source>
        <dbReference type="ARBA" id="ARBA00022454"/>
    </source>
</evidence>
<dbReference type="SMART" id="SM00976">
    <property type="entry name" value="Telo_bind"/>
    <property type="match status" value="1"/>
</dbReference>
<evidence type="ECO:0000256" key="4">
    <source>
        <dbReference type="ARBA" id="ARBA00015253"/>
    </source>
</evidence>
<dbReference type="Proteomes" id="UP001331761">
    <property type="component" value="Unassembled WGS sequence"/>
</dbReference>
<comment type="subcellular location">
    <subcellularLocation>
        <location evidence="2">Chromosome</location>
        <location evidence="2">Telomere</location>
    </subcellularLocation>
    <subcellularLocation>
        <location evidence="1">Nucleus</location>
    </subcellularLocation>
</comment>
<dbReference type="Pfam" id="PF16686">
    <property type="entry name" value="POT1PC"/>
    <property type="match status" value="1"/>
</dbReference>
<evidence type="ECO:0000256" key="7">
    <source>
        <dbReference type="ARBA" id="ARBA00023125"/>
    </source>
</evidence>
<keyword evidence="12" id="KW-1185">Reference proteome</keyword>
<protein>
    <recommendedName>
        <fullName evidence="4">Protection of telomeres protein 1</fullName>
    </recommendedName>
</protein>
<evidence type="ECO:0000256" key="9">
    <source>
        <dbReference type="SAM" id="MobiDB-lite"/>
    </source>
</evidence>
<keyword evidence="6" id="KW-0779">Telomere</keyword>
<accession>A0AAN8FTU7</accession>
<dbReference type="InterPro" id="IPR032042">
    <property type="entry name" value="POT1PC"/>
</dbReference>
<dbReference type="InterPro" id="IPR012340">
    <property type="entry name" value="NA-bd_OB-fold"/>
</dbReference>
<sequence>MVFNLRFDEIGEDSEQSSRSLTIRECEPFVIELPENINDREVERRIIEKTGVEEVALRRLNCRQEGRVAVSARGTLRSLRMLRELSSIMAKPPLNHYQYTNLQHIPDSGRVNVYGVVRSITALTFGGQIIQIEDEDGAICVRVKKESDAFFKRLQVNDILRLHRVEIGSYCNEKTLIVEIGVYGCHAVAWSSSSNTPTIITSRKFTFDDHDATRLSELRQWSGNEDNTEEMEGSPSTSQSSEPQMDDSPSTETSAVMEDSPSHQLSAVSVTKENATTMKHPEQSKCVVVQSTSHVATRMLSKPCITVESASEIPDLWSKFFNWYAEVLGVYKGKGEPFTVFVKVWDGTLPSFPESRNMFRADSNSIEITYCEGPSSVLAAIDDYTIDVCCYGEWARKAMVLKVGDVVFFSNMRNYMCKSKNSSALTMHEDGTNFGRALTVVDESDPVHFDISKRCADTLAEYLVSESGLIDSASGLNVTPIRADDVVAQSTPMVSKRTEEPCPIEAISSRKETGGLAIVDVDDGGLEIVAEEAVGLVCLVKEIGWRYCCCCWQGSLSPCCCYRKLRHNWSFLGWVTMWRRGSRLGFHSAQQIPSALKCTNG</sequence>
<dbReference type="Pfam" id="PF24642">
    <property type="entry name" value="DUF7636"/>
    <property type="match status" value="1"/>
</dbReference>
<evidence type="ECO:0000259" key="10">
    <source>
        <dbReference type="SMART" id="SM00976"/>
    </source>
</evidence>
<evidence type="ECO:0000256" key="3">
    <source>
        <dbReference type="ARBA" id="ARBA00008442"/>
    </source>
</evidence>
<dbReference type="AlphaFoldDB" id="A0AAN8FTU7"/>
<evidence type="ECO:0000256" key="6">
    <source>
        <dbReference type="ARBA" id="ARBA00022895"/>
    </source>
</evidence>
<evidence type="ECO:0000313" key="11">
    <source>
        <dbReference type="EMBL" id="KAK5981500.1"/>
    </source>
</evidence>
<keyword evidence="7" id="KW-0238">DNA-binding</keyword>
<evidence type="ECO:0000256" key="1">
    <source>
        <dbReference type="ARBA" id="ARBA00004123"/>
    </source>
</evidence>
<evidence type="ECO:0000256" key="8">
    <source>
        <dbReference type="ARBA" id="ARBA00023242"/>
    </source>
</evidence>
<dbReference type="EMBL" id="WIXE01006221">
    <property type="protein sequence ID" value="KAK5981500.1"/>
    <property type="molecule type" value="Genomic_DNA"/>
</dbReference>